<protein>
    <submittedName>
        <fullName evidence="1">Uncharacterized protein</fullName>
    </submittedName>
</protein>
<dbReference type="AlphaFoldDB" id="A0A380WW80"/>
<name>A0A380WW80_9FIRM</name>
<dbReference type="RefSeq" id="WP_022620852.1">
    <property type="nucleotide sequence ID" value="NZ_UFTA01000002.1"/>
</dbReference>
<organism evidence="1 2">
    <name type="scientific">Anaerococcus octavius</name>
    <dbReference type="NCBI Taxonomy" id="54007"/>
    <lineage>
        <taxon>Bacteria</taxon>
        <taxon>Bacillati</taxon>
        <taxon>Bacillota</taxon>
        <taxon>Tissierellia</taxon>
        <taxon>Tissierellales</taxon>
        <taxon>Peptoniphilaceae</taxon>
        <taxon>Anaerococcus</taxon>
    </lineage>
</organism>
<evidence type="ECO:0000313" key="1">
    <source>
        <dbReference type="EMBL" id="SUU92760.1"/>
    </source>
</evidence>
<sequence length="53" mass="6393">MFKGINKRKNELKIKRFGIIGLPIIIIGSYITNKIRKKEREDEMIIYRIEEIE</sequence>
<evidence type="ECO:0000313" key="2">
    <source>
        <dbReference type="Proteomes" id="UP000255124"/>
    </source>
</evidence>
<proteinExistence type="predicted"/>
<dbReference type="Proteomes" id="UP000255124">
    <property type="component" value="Unassembled WGS sequence"/>
</dbReference>
<gene>
    <name evidence="1" type="ORF">NCTC9810_01097</name>
</gene>
<reference evidence="1 2" key="1">
    <citation type="submission" date="2018-06" db="EMBL/GenBank/DDBJ databases">
        <authorList>
            <consortium name="Pathogen Informatics"/>
            <person name="Doyle S."/>
        </authorList>
    </citation>
    <scope>NUCLEOTIDE SEQUENCE [LARGE SCALE GENOMIC DNA]</scope>
    <source>
        <strain evidence="1 2">NCTC9810</strain>
    </source>
</reference>
<accession>A0A380WW80</accession>
<dbReference type="EMBL" id="UFTA01000002">
    <property type="protein sequence ID" value="SUU92760.1"/>
    <property type="molecule type" value="Genomic_DNA"/>
</dbReference>